<dbReference type="Pfam" id="PF00874">
    <property type="entry name" value="PRD"/>
    <property type="match status" value="1"/>
</dbReference>
<gene>
    <name evidence="15" type="ORF">P7D43_04320</name>
</gene>
<dbReference type="GO" id="GO:0009401">
    <property type="term" value="P:phosphoenolpyruvate-dependent sugar phosphotransferase system"/>
    <property type="evidence" value="ECO:0007669"/>
    <property type="project" value="UniProtKB-KW"/>
</dbReference>
<feature type="domain" description="PRD" evidence="14">
    <location>
        <begin position="282"/>
        <end position="389"/>
    </location>
</feature>
<evidence type="ECO:0000256" key="6">
    <source>
        <dbReference type="ARBA" id="ARBA00022683"/>
    </source>
</evidence>
<dbReference type="InterPro" id="IPR011608">
    <property type="entry name" value="PRD"/>
</dbReference>
<evidence type="ECO:0000313" key="16">
    <source>
        <dbReference type="Proteomes" id="UP001260773"/>
    </source>
</evidence>
<dbReference type="SUPFAM" id="SSF63520">
    <property type="entry name" value="PTS-regulatory domain, PRD"/>
    <property type="match status" value="2"/>
</dbReference>
<evidence type="ECO:0000256" key="5">
    <source>
        <dbReference type="ARBA" id="ARBA00022679"/>
    </source>
</evidence>
<evidence type="ECO:0000256" key="1">
    <source>
        <dbReference type="ARBA" id="ARBA00004496"/>
    </source>
</evidence>
<evidence type="ECO:0000256" key="7">
    <source>
        <dbReference type="ARBA" id="ARBA00022777"/>
    </source>
</evidence>
<protein>
    <recommendedName>
        <fullName evidence="10">Ascorbate-specific PTS system EIIA component</fullName>
    </recommendedName>
    <alternativeName>
        <fullName evidence="11">Ascorbate-specific phosphotransferase enzyme IIA component</fullName>
    </alternativeName>
</protein>
<feature type="domain" description="PTS EIIB type-2" evidence="13">
    <location>
        <begin position="396"/>
        <end position="483"/>
    </location>
</feature>
<feature type="domain" description="PTS EIIA type-2" evidence="12">
    <location>
        <begin position="538"/>
        <end position="678"/>
    </location>
</feature>
<dbReference type="PROSITE" id="PS51094">
    <property type="entry name" value="PTS_EIIA_TYPE_2"/>
    <property type="match status" value="1"/>
</dbReference>
<dbReference type="Pfam" id="PF00359">
    <property type="entry name" value="PTS_EIIA_2"/>
    <property type="match status" value="1"/>
</dbReference>
<dbReference type="InterPro" id="IPR036634">
    <property type="entry name" value="PRD_sf"/>
</dbReference>
<keyword evidence="7" id="KW-0418">Kinase</keyword>
<dbReference type="Proteomes" id="UP001260773">
    <property type="component" value="Unassembled WGS sequence"/>
</dbReference>
<keyword evidence="8" id="KW-0010">Activator</keyword>
<evidence type="ECO:0000256" key="8">
    <source>
        <dbReference type="ARBA" id="ARBA00023159"/>
    </source>
</evidence>
<reference evidence="15" key="1">
    <citation type="submission" date="2023-03" db="EMBL/GenBank/DDBJ databases">
        <authorList>
            <person name="Shen W."/>
            <person name="Cai J."/>
        </authorList>
    </citation>
    <scope>NUCLEOTIDE SEQUENCE</scope>
    <source>
        <strain evidence="15">P33-2</strain>
    </source>
</reference>
<proteinExistence type="predicted"/>
<dbReference type="EMBL" id="JARPWH010000009">
    <property type="protein sequence ID" value="MDT2401587.1"/>
    <property type="molecule type" value="Genomic_DNA"/>
</dbReference>
<dbReference type="CDD" id="cd05568">
    <property type="entry name" value="PTS_IIB_bgl_like"/>
    <property type="match status" value="1"/>
</dbReference>
<dbReference type="RefSeq" id="WP_048722415.1">
    <property type="nucleotide sequence ID" value="NZ_CAAKOC010000046.1"/>
</dbReference>
<dbReference type="Pfam" id="PF05043">
    <property type="entry name" value="Mga"/>
    <property type="match status" value="1"/>
</dbReference>
<dbReference type="PANTHER" id="PTHR36203">
    <property type="entry name" value="ASCORBATE-SPECIFIC PTS SYSTEM EIIA COMPONENT"/>
    <property type="match status" value="1"/>
</dbReference>
<dbReference type="GO" id="GO:0006355">
    <property type="term" value="P:regulation of DNA-templated transcription"/>
    <property type="evidence" value="ECO:0007669"/>
    <property type="project" value="InterPro"/>
</dbReference>
<comment type="function">
    <text evidence="9">The phosphoenolpyruvate-dependent sugar phosphotransferase system (sugar PTS), a major carbohydrate active transport system, catalyzes the phosphorylation of incoming sugar substrates concomitantly with their translocation across the cell membrane. The enzyme II UlaABC PTS system is involved in ascorbate transport.</text>
</comment>
<evidence type="ECO:0000313" key="15">
    <source>
        <dbReference type="EMBL" id="MDT2401587.1"/>
    </source>
</evidence>
<evidence type="ECO:0000256" key="2">
    <source>
        <dbReference type="ARBA" id="ARBA00022448"/>
    </source>
</evidence>
<dbReference type="GO" id="GO:0008982">
    <property type="term" value="F:protein-N(PI)-phosphohistidine-sugar phosphotransferase activity"/>
    <property type="evidence" value="ECO:0007669"/>
    <property type="project" value="InterPro"/>
</dbReference>
<dbReference type="PROSITE" id="PS51099">
    <property type="entry name" value="PTS_EIIB_TYPE_2"/>
    <property type="match status" value="1"/>
</dbReference>
<keyword evidence="5" id="KW-0808">Transferase</keyword>
<evidence type="ECO:0000256" key="3">
    <source>
        <dbReference type="ARBA" id="ARBA00022490"/>
    </source>
</evidence>
<evidence type="ECO:0000259" key="12">
    <source>
        <dbReference type="PROSITE" id="PS51094"/>
    </source>
</evidence>
<dbReference type="InterPro" id="IPR051351">
    <property type="entry name" value="Ascorbate-PTS_EIIA_comp"/>
</dbReference>
<comment type="subcellular location">
    <subcellularLocation>
        <location evidence="1">Cytoplasm</location>
    </subcellularLocation>
</comment>
<accession>A0AAW8RNS5</accession>
<dbReference type="AlphaFoldDB" id="A0AAW8RNS5"/>
<feature type="domain" description="PRD" evidence="14">
    <location>
        <begin position="177"/>
        <end position="278"/>
    </location>
</feature>
<comment type="caution">
    <text evidence="15">The sequence shown here is derived from an EMBL/GenBank/DDBJ whole genome shotgun (WGS) entry which is preliminary data.</text>
</comment>
<organism evidence="15 16">
    <name type="scientific">Enterococcus avium</name>
    <name type="common">Streptococcus avium</name>
    <dbReference type="NCBI Taxonomy" id="33945"/>
    <lineage>
        <taxon>Bacteria</taxon>
        <taxon>Bacillati</taxon>
        <taxon>Bacillota</taxon>
        <taxon>Bacilli</taxon>
        <taxon>Lactobacillales</taxon>
        <taxon>Enterococcaceae</taxon>
        <taxon>Enterococcus</taxon>
    </lineage>
</organism>
<evidence type="ECO:0000256" key="10">
    <source>
        <dbReference type="ARBA" id="ARBA00041175"/>
    </source>
</evidence>
<evidence type="ECO:0000259" key="13">
    <source>
        <dbReference type="PROSITE" id="PS51099"/>
    </source>
</evidence>
<dbReference type="InterPro" id="IPR007737">
    <property type="entry name" value="Mga_HTH"/>
</dbReference>
<evidence type="ECO:0000259" key="14">
    <source>
        <dbReference type="PROSITE" id="PS51372"/>
    </source>
</evidence>
<dbReference type="InterPro" id="IPR002178">
    <property type="entry name" value="PTS_EIIA_type-2_dom"/>
</dbReference>
<evidence type="ECO:0000256" key="11">
    <source>
        <dbReference type="ARBA" id="ARBA00042072"/>
    </source>
</evidence>
<dbReference type="Gene3D" id="3.40.930.10">
    <property type="entry name" value="Mannitol-specific EII, Chain A"/>
    <property type="match status" value="1"/>
</dbReference>
<evidence type="ECO:0000256" key="9">
    <source>
        <dbReference type="ARBA" id="ARBA00037387"/>
    </source>
</evidence>
<evidence type="ECO:0000256" key="4">
    <source>
        <dbReference type="ARBA" id="ARBA00022553"/>
    </source>
</evidence>
<keyword evidence="3" id="KW-0963">Cytoplasm</keyword>
<dbReference type="PANTHER" id="PTHR36203:SF1">
    <property type="entry name" value="ASCORBATE-SPECIFIC PTS SYSTEM EIIA COMPONENT"/>
    <property type="match status" value="1"/>
</dbReference>
<keyword evidence="2" id="KW-0813">Transport</keyword>
<dbReference type="Gene3D" id="1.10.1790.10">
    <property type="entry name" value="PRD domain"/>
    <property type="match status" value="1"/>
</dbReference>
<dbReference type="InterPro" id="IPR013011">
    <property type="entry name" value="PTS_EIIB_2"/>
</dbReference>
<name>A0AAW8RNS5_ENTAV</name>
<dbReference type="GO" id="GO:0016301">
    <property type="term" value="F:kinase activity"/>
    <property type="evidence" value="ECO:0007669"/>
    <property type="project" value="UniProtKB-KW"/>
</dbReference>
<keyword evidence="6" id="KW-0598">Phosphotransferase system</keyword>
<dbReference type="InterPro" id="IPR016152">
    <property type="entry name" value="PTrfase/Anion_transptr"/>
</dbReference>
<keyword evidence="4" id="KW-0597">Phosphoprotein</keyword>
<dbReference type="GO" id="GO:0005737">
    <property type="term" value="C:cytoplasm"/>
    <property type="evidence" value="ECO:0007669"/>
    <property type="project" value="UniProtKB-SubCell"/>
</dbReference>
<sequence length="685" mass="79911">MSNRDQEILRQLIKHRSLKEEDLLAQFEISSRQLAYSVEAINEKLLEKKLPIIERRNGYYYAKNEAADYLTIHQSVQDIVFSKEDRVYLLLIMILTRIEELSLDHFCIELQISKNTALTDIKKAKELLGKYHLNIEFSRKKGYVIVGEEWDKRIILFHAIIRIYKNYGDNVTIQLLESSQKYMDHVTNDVLKIEKFLGVKYTDEDFYPLIYFISSIFVRIERGQLIDSCRIDDREEIENTKEYQSLSYITTDFPDLPEDEKVFISLQLLSSNVRNKRMVSEKDLPLLANSLWEFLTEFEMNTLLVLSDKKDLLKKLLNHFKPAYYRIKYDLSTGNVLYDKIRSEYNVLHNFVRQSIAPLEAFFQTEIADEEIAYITLFVGGHLISTDHNDLEDKIIKAAILCPNGISMSKLIEQKLKEIFPEFLFYPTNSIREYEKFMLPHDIVFSTVPVKSDKKVYVINEILNKSDQLQLRQDVIKDVFQLDFDGVRSSAIVDILKQYVSINKSIEAKIIEDLDSLLLGDRKSGQENEVSSSSEIADVVCEKHVLFVEEQLSWESILELASQTLIKDNIVTDDYTEILKKEYKDQPTYIMLRQRIVLPHLDPMLVEQKLGVCIVVLKQGILYQNERVHVVVLLTTPDKTSHLPILYHINRIAKDADFIDEIVEYGDSKKITKAIQNFSSELNET</sequence>
<dbReference type="PROSITE" id="PS51372">
    <property type="entry name" value="PRD_2"/>
    <property type="match status" value="2"/>
</dbReference>
<dbReference type="SUPFAM" id="SSF55804">
    <property type="entry name" value="Phoshotransferase/anion transport protein"/>
    <property type="match status" value="1"/>
</dbReference>